<organism evidence="1 2">
    <name type="scientific">Drosophila ananassae</name>
    <name type="common">Fruit fly</name>
    <dbReference type="NCBI Taxonomy" id="7217"/>
    <lineage>
        <taxon>Eukaryota</taxon>
        <taxon>Metazoa</taxon>
        <taxon>Ecdysozoa</taxon>
        <taxon>Arthropoda</taxon>
        <taxon>Hexapoda</taxon>
        <taxon>Insecta</taxon>
        <taxon>Pterygota</taxon>
        <taxon>Neoptera</taxon>
        <taxon>Endopterygota</taxon>
        <taxon>Diptera</taxon>
        <taxon>Brachycera</taxon>
        <taxon>Muscomorpha</taxon>
        <taxon>Ephydroidea</taxon>
        <taxon>Drosophilidae</taxon>
        <taxon>Drosophila</taxon>
        <taxon>Sophophora</taxon>
    </lineage>
</organism>
<keyword evidence="2" id="KW-1185">Reference proteome</keyword>
<sequence length="155" mass="17391">MTIVIILPDVILSGKSLRVNGRGRKERDGKFRAISAKKPKIDRRAISGNIDKNQIQVQNRLWGGYGADGKLPGGGAGGIWKPPPEFTEFPTLPPDPRKKFTYSWADLCPPWPRCNVYPKCCQRSGNVAALRHPPACIRNNKDTCFADEYDDDEYF</sequence>
<evidence type="ECO:0000313" key="1">
    <source>
        <dbReference type="EMBL" id="KPU73363.1"/>
    </source>
</evidence>
<dbReference type="EMBL" id="CH902620">
    <property type="protein sequence ID" value="KPU73363.1"/>
    <property type="molecule type" value="Genomic_DNA"/>
</dbReference>
<protein>
    <submittedName>
        <fullName evidence="1">Uncharacterized protein</fullName>
    </submittedName>
</protein>
<dbReference type="AlphaFoldDB" id="A0A0P8XF39"/>
<dbReference type="InParanoid" id="A0A0P8XF39"/>
<accession>A0A0P8XF39</accession>
<evidence type="ECO:0000313" key="2">
    <source>
        <dbReference type="Proteomes" id="UP000007801"/>
    </source>
</evidence>
<dbReference type="Proteomes" id="UP000007801">
    <property type="component" value="Unassembled WGS sequence"/>
</dbReference>
<gene>
    <name evidence="1" type="primary">Dana\GF26930</name>
    <name evidence="1" type="ORF">GF26930</name>
</gene>
<reference evidence="1 2" key="1">
    <citation type="journal article" date="2007" name="Nature">
        <title>Evolution of genes and genomes on the Drosophila phylogeny.</title>
        <authorList>
            <consortium name="Drosophila 12 Genomes Consortium"/>
            <person name="Clark A.G."/>
            <person name="Eisen M.B."/>
            <person name="Smith D.R."/>
            <person name="Bergman C.M."/>
            <person name="Oliver B."/>
            <person name="Markow T.A."/>
            <person name="Kaufman T.C."/>
            <person name="Kellis M."/>
            <person name="Gelbart W."/>
            <person name="Iyer V.N."/>
            <person name="Pollard D.A."/>
            <person name="Sackton T.B."/>
            <person name="Larracuente A.M."/>
            <person name="Singh N.D."/>
            <person name="Abad J.P."/>
            <person name="Abt D.N."/>
            <person name="Adryan B."/>
            <person name="Aguade M."/>
            <person name="Akashi H."/>
            <person name="Anderson W.W."/>
            <person name="Aquadro C.F."/>
            <person name="Ardell D.H."/>
            <person name="Arguello R."/>
            <person name="Artieri C.G."/>
            <person name="Barbash D.A."/>
            <person name="Barker D."/>
            <person name="Barsanti P."/>
            <person name="Batterham P."/>
            <person name="Batzoglou S."/>
            <person name="Begun D."/>
            <person name="Bhutkar A."/>
            <person name="Blanco E."/>
            <person name="Bosak S.A."/>
            <person name="Bradley R.K."/>
            <person name="Brand A.D."/>
            <person name="Brent M.R."/>
            <person name="Brooks A.N."/>
            <person name="Brown R.H."/>
            <person name="Butlin R.K."/>
            <person name="Caggese C."/>
            <person name="Calvi B.R."/>
            <person name="Bernardo de Carvalho A."/>
            <person name="Caspi A."/>
            <person name="Castrezana S."/>
            <person name="Celniker S.E."/>
            <person name="Chang J.L."/>
            <person name="Chapple C."/>
            <person name="Chatterji S."/>
            <person name="Chinwalla A."/>
            <person name="Civetta A."/>
            <person name="Clifton S.W."/>
            <person name="Comeron J.M."/>
            <person name="Costello J.C."/>
            <person name="Coyne J.A."/>
            <person name="Daub J."/>
            <person name="David R.G."/>
            <person name="Delcher A.L."/>
            <person name="Delehaunty K."/>
            <person name="Do C.B."/>
            <person name="Ebling H."/>
            <person name="Edwards K."/>
            <person name="Eickbush T."/>
            <person name="Evans J.D."/>
            <person name="Filipski A."/>
            <person name="Findeiss S."/>
            <person name="Freyhult E."/>
            <person name="Fulton L."/>
            <person name="Fulton R."/>
            <person name="Garcia A.C."/>
            <person name="Gardiner A."/>
            <person name="Garfield D.A."/>
            <person name="Garvin B.E."/>
            <person name="Gibson G."/>
            <person name="Gilbert D."/>
            <person name="Gnerre S."/>
            <person name="Godfrey J."/>
            <person name="Good R."/>
            <person name="Gotea V."/>
            <person name="Gravely B."/>
            <person name="Greenberg A.J."/>
            <person name="Griffiths-Jones S."/>
            <person name="Gross S."/>
            <person name="Guigo R."/>
            <person name="Gustafson E.A."/>
            <person name="Haerty W."/>
            <person name="Hahn M.W."/>
            <person name="Halligan D.L."/>
            <person name="Halpern A.L."/>
            <person name="Halter G.M."/>
            <person name="Han M.V."/>
            <person name="Heger A."/>
            <person name="Hillier L."/>
            <person name="Hinrichs A.S."/>
            <person name="Holmes I."/>
            <person name="Hoskins R.A."/>
            <person name="Hubisz M.J."/>
            <person name="Hultmark D."/>
            <person name="Huntley M.A."/>
            <person name="Jaffe D.B."/>
            <person name="Jagadeeshan S."/>
            <person name="Jeck W.R."/>
            <person name="Johnson J."/>
            <person name="Jones C.D."/>
            <person name="Jordan W.C."/>
            <person name="Karpen G.H."/>
            <person name="Kataoka E."/>
            <person name="Keightley P.D."/>
            <person name="Kheradpour P."/>
            <person name="Kirkness E.F."/>
            <person name="Koerich L.B."/>
            <person name="Kristiansen K."/>
            <person name="Kudrna D."/>
            <person name="Kulathinal R.J."/>
            <person name="Kumar S."/>
            <person name="Kwok R."/>
            <person name="Lander E."/>
            <person name="Langley C.H."/>
            <person name="Lapoint R."/>
            <person name="Lazzaro B.P."/>
            <person name="Lee S.J."/>
            <person name="Levesque L."/>
            <person name="Li R."/>
            <person name="Lin C.F."/>
            <person name="Lin M.F."/>
            <person name="Lindblad-Toh K."/>
            <person name="Llopart A."/>
            <person name="Long M."/>
            <person name="Low L."/>
            <person name="Lozovsky E."/>
            <person name="Lu J."/>
            <person name="Luo M."/>
            <person name="Machado C.A."/>
            <person name="Makalowski W."/>
            <person name="Marzo M."/>
            <person name="Matsuda M."/>
            <person name="Matzkin L."/>
            <person name="McAllister B."/>
            <person name="McBride C.S."/>
            <person name="McKernan B."/>
            <person name="McKernan K."/>
            <person name="Mendez-Lago M."/>
            <person name="Minx P."/>
            <person name="Mollenhauer M.U."/>
            <person name="Montooth K."/>
            <person name="Mount S.M."/>
            <person name="Mu X."/>
            <person name="Myers E."/>
            <person name="Negre B."/>
            <person name="Newfeld S."/>
            <person name="Nielsen R."/>
            <person name="Noor M.A."/>
            <person name="O'Grady P."/>
            <person name="Pachter L."/>
            <person name="Papaceit M."/>
            <person name="Parisi M.J."/>
            <person name="Parisi M."/>
            <person name="Parts L."/>
            <person name="Pedersen J.S."/>
            <person name="Pesole G."/>
            <person name="Phillippy A.M."/>
            <person name="Ponting C.P."/>
            <person name="Pop M."/>
            <person name="Porcelli D."/>
            <person name="Powell J.R."/>
            <person name="Prohaska S."/>
            <person name="Pruitt K."/>
            <person name="Puig M."/>
            <person name="Quesneville H."/>
            <person name="Ram K.R."/>
            <person name="Rand D."/>
            <person name="Rasmussen M.D."/>
            <person name="Reed L.K."/>
            <person name="Reenan R."/>
            <person name="Reily A."/>
            <person name="Remington K.A."/>
            <person name="Rieger T.T."/>
            <person name="Ritchie M.G."/>
            <person name="Robin C."/>
            <person name="Rogers Y.H."/>
            <person name="Rohde C."/>
            <person name="Rozas J."/>
            <person name="Rubenfield M.J."/>
            <person name="Ruiz A."/>
            <person name="Russo S."/>
            <person name="Salzberg S.L."/>
            <person name="Sanchez-Gracia A."/>
            <person name="Saranga D.J."/>
            <person name="Sato H."/>
            <person name="Schaeffer S.W."/>
            <person name="Schatz M.C."/>
            <person name="Schlenke T."/>
            <person name="Schwartz R."/>
            <person name="Segarra C."/>
            <person name="Singh R.S."/>
            <person name="Sirot L."/>
            <person name="Sirota M."/>
            <person name="Sisneros N.B."/>
            <person name="Smith C.D."/>
            <person name="Smith T.F."/>
            <person name="Spieth J."/>
            <person name="Stage D.E."/>
            <person name="Stark A."/>
            <person name="Stephan W."/>
            <person name="Strausberg R.L."/>
            <person name="Strempel S."/>
            <person name="Sturgill D."/>
            <person name="Sutton G."/>
            <person name="Sutton G.G."/>
            <person name="Tao W."/>
            <person name="Teichmann S."/>
            <person name="Tobari Y.N."/>
            <person name="Tomimura Y."/>
            <person name="Tsolas J.M."/>
            <person name="Valente V.L."/>
            <person name="Venter E."/>
            <person name="Venter J.C."/>
            <person name="Vicario S."/>
            <person name="Vieira F.G."/>
            <person name="Vilella A.J."/>
            <person name="Villasante A."/>
            <person name="Walenz B."/>
            <person name="Wang J."/>
            <person name="Wasserman M."/>
            <person name="Watts T."/>
            <person name="Wilson D."/>
            <person name="Wilson R.K."/>
            <person name="Wing R.A."/>
            <person name="Wolfner M.F."/>
            <person name="Wong A."/>
            <person name="Wong G.K."/>
            <person name="Wu C.I."/>
            <person name="Wu G."/>
            <person name="Yamamoto D."/>
            <person name="Yang H.P."/>
            <person name="Yang S.P."/>
            <person name="Yorke J.A."/>
            <person name="Yoshida K."/>
            <person name="Zdobnov E."/>
            <person name="Zhang P."/>
            <person name="Zhang Y."/>
            <person name="Zimin A.V."/>
            <person name="Baldwin J."/>
            <person name="Abdouelleil A."/>
            <person name="Abdulkadir J."/>
            <person name="Abebe A."/>
            <person name="Abera B."/>
            <person name="Abreu J."/>
            <person name="Acer S.C."/>
            <person name="Aftuck L."/>
            <person name="Alexander A."/>
            <person name="An P."/>
            <person name="Anderson E."/>
            <person name="Anderson S."/>
            <person name="Arachi H."/>
            <person name="Azer M."/>
            <person name="Bachantsang P."/>
            <person name="Barry A."/>
            <person name="Bayul T."/>
            <person name="Berlin A."/>
            <person name="Bessette D."/>
            <person name="Bloom T."/>
            <person name="Blye J."/>
            <person name="Boguslavskiy L."/>
            <person name="Bonnet C."/>
            <person name="Boukhgalter B."/>
            <person name="Bourzgui I."/>
            <person name="Brown A."/>
            <person name="Cahill P."/>
            <person name="Channer S."/>
            <person name="Cheshatsang Y."/>
            <person name="Chuda L."/>
            <person name="Citroen M."/>
            <person name="Collymore A."/>
            <person name="Cooke P."/>
            <person name="Costello M."/>
            <person name="D'Aco K."/>
            <person name="Daza R."/>
            <person name="De Haan G."/>
            <person name="DeGray S."/>
            <person name="DeMaso C."/>
            <person name="Dhargay N."/>
            <person name="Dooley K."/>
            <person name="Dooley E."/>
            <person name="Doricent M."/>
            <person name="Dorje P."/>
            <person name="Dorjee K."/>
            <person name="Dupes A."/>
            <person name="Elong R."/>
            <person name="Falk J."/>
            <person name="Farina A."/>
            <person name="Faro S."/>
            <person name="Ferguson D."/>
            <person name="Fisher S."/>
            <person name="Foley C.D."/>
            <person name="Franke A."/>
            <person name="Friedrich D."/>
            <person name="Gadbois L."/>
            <person name="Gearin G."/>
            <person name="Gearin C.R."/>
            <person name="Giannoukos G."/>
            <person name="Goode T."/>
            <person name="Graham J."/>
            <person name="Grandbois E."/>
            <person name="Grewal S."/>
            <person name="Gyaltsen K."/>
            <person name="Hafez N."/>
            <person name="Hagos B."/>
            <person name="Hall J."/>
            <person name="Henson C."/>
            <person name="Hollinger A."/>
            <person name="Honan T."/>
            <person name="Huard M.D."/>
            <person name="Hughes L."/>
            <person name="Hurhula B."/>
            <person name="Husby M.E."/>
            <person name="Kamat A."/>
            <person name="Kanga B."/>
            <person name="Kashin S."/>
            <person name="Khazanovich D."/>
            <person name="Kisner P."/>
            <person name="Lance K."/>
            <person name="Lara M."/>
            <person name="Lee W."/>
            <person name="Lennon N."/>
            <person name="Letendre F."/>
            <person name="LeVine R."/>
            <person name="Lipovsky A."/>
            <person name="Liu X."/>
            <person name="Liu J."/>
            <person name="Liu S."/>
            <person name="Lokyitsang T."/>
            <person name="Lokyitsang Y."/>
            <person name="Lubonja R."/>
            <person name="Lui A."/>
            <person name="MacDonald P."/>
            <person name="Magnisalis V."/>
            <person name="Maru K."/>
            <person name="Matthews C."/>
            <person name="McCusker W."/>
            <person name="McDonough S."/>
            <person name="Mehta T."/>
            <person name="Meldrim J."/>
            <person name="Meneus L."/>
            <person name="Mihai O."/>
            <person name="Mihalev A."/>
            <person name="Mihova T."/>
            <person name="Mittelman R."/>
            <person name="Mlenga V."/>
            <person name="Montmayeur A."/>
            <person name="Mulrain L."/>
            <person name="Navidi A."/>
            <person name="Naylor J."/>
            <person name="Negash T."/>
            <person name="Nguyen T."/>
            <person name="Nguyen N."/>
            <person name="Nicol R."/>
            <person name="Norbu C."/>
            <person name="Norbu N."/>
            <person name="Novod N."/>
            <person name="O'Neill B."/>
            <person name="Osman S."/>
            <person name="Markiewicz E."/>
            <person name="Oyono O.L."/>
            <person name="Patti C."/>
            <person name="Phunkhang P."/>
            <person name="Pierre F."/>
            <person name="Priest M."/>
            <person name="Raghuraman S."/>
            <person name="Rege F."/>
            <person name="Reyes R."/>
            <person name="Rise C."/>
            <person name="Rogov P."/>
            <person name="Ross K."/>
            <person name="Ryan E."/>
            <person name="Settipalli S."/>
            <person name="Shea T."/>
            <person name="Sherpa N."/>
            <person name="Shi L."/>
            <person name="Shih D."/>
            <person name="Sparrow T."/>
            <person name="Spaulding J."/>
            <person name="Stalker J."/>
            <person name="Stange-Thomann N."/>
            <person name="Stavropoulos S."/>
            <person name="Stone C."/>
            <person name="Strader C."/>
            <person name="Tesfaye S."/>
            <person name="Thomson T."/>
            <person name="Thoulutsang Y."/>
            <person name="Thoulutsang D."/>
            <person name="Topham K."/>
            <person name="Topping I."/>
            <person name="Tsamla T."/>
            <person name="Vassiliev H."/>
            <person name="Vo A."/>
            <person name="Wangchuk T."/>
            <person name="Wangdi T."/>
            <person name="Weiand M."/>
            <person name="Wilkinson J."/>
            <person name="Wilson A."/>
            <person name="Yadav S."/>
            <person name="Young G."/>
            <person name="Yu Q."/>
            <person name="Zembek L."/>
            <person name="Zhong D."/>
            <person name="Zimmer A."/>
            <person name="Zwirko Z."/>
            <person name="Jaffe D.B."/>
            <person name="Alvarez P."/>
            <person name="Brockman W."/>
            <person name="Butler J."/>
            <person name="Chin C."/>
            <person name="Gnerre S."/>
            <person name="Grabherr M."/>
            <person name="Kleber M."/>
            <person name="Mauceli E."/>
            <person name="MacCallum I."/>
        </authorList>
    </citation>
    <scope>NUCLEOTIDE SEQUENCE [LARGE SCALE GENOMIC DNA]</scope>
    <source>
        <strain evidence="2">Tucson 14024-0371.13</strain>
    </source>
</reference>
<name>A0A0P8XF39_DROAN</name>
<proteinExistence type="predicted"/>